<gene>
    <name evidence="1" type="ORF">ACD_71C00236G0007</name>
</gene>
<accession>K1Z3J6</accession>
<dbReference type="AlphaFoldDB" id="K1Z3J6"/>
<dbReference type="SUPFAM" id="SSF53335">
    <property type="entry name" value="S-adenosyl-L-methionine-dependent methyltransferases"/>
    <property type="match status" value="1"/>
</dbReference>
<proteinExistence type="predicted"/>
<dbReference type="InterPro" id="IPR029063">
    <property type="entry name" value="SAM-dependent_MTases_sf"/>
</dbReference>
<dbReference type="Gene3D" id="3.40.50.150">
    <property type="entry name" value="Vaccinia Virus protein VP39"/>
    <property type="match status" value="1"/>
</dbReference>
<protein>
    <recommendedName>
        <fullName evidence="2">Methyltransferase type 11</fullName>
    </recommendedName>
</protein>
<comment type="caution">
    <text evidence="1">The sequence shown here is derived from an EMBL/GenBank/DDBJ whole genome shotgun (WGS) entry which is preliminary data.</text>
</comment>
<sequence>MNNNTKSEKSHWEVDMSSRNTKSLLKFVENFLWSEEYKIFKKYIPNWFNKSSFFEVWAAPWIYSAIFKKYFDYIPWWIEYTEAGFKAIKRLLGLLKYDSDNFIKWDFLELGIDTKYDLVFSSWFIEHFGNYTDMIHKHIDLTKKWWYTIISVPNYNYIYKNFQEFIYPWLISNQHIVKIMNNQTFRDEFSKIEKNFWVTIEFIWWIWNAQFWHLQSKSIFVQKVIYLIDYIFLKLNIYSVLPKEPSLLLVILKKNN</sequence>
<organism evidence="1">
    <name type="scientific">uncultured bacterium</name>
    <name type="common">gcode 4</name>
    <dbReference type="NCBI Taxonomy" id="1234023"/>
    <lineage>
        <taxon>Bacteria</taxon>
        <taxon>environmental samples</taxon>
    </lineage>
</organism>
<evidence type="ECO:0000313" key="1">
    <source>
        <dbReference type="EMBL" id="EKD44107.1"/>
    </source>
</evidence>
<dbReference type="EMBL" id="AMFJ01028967">
    <property type="protein sequence ID" value="EKD44107.1"/>
    <property type="molecule type" value="Genomic_DNA"/>
</dbReference>
<name>K1Z3J6_9BACT</name>
<evidence type="ECO:0008006" key="2">
    <source>
        <dbReference type="Google" id="ProtNLM"/>
    </source>
</evidence>
<reference evidence="1" key="1">
    <citation type="journal article" date="2012" name="Science">
        <title>Fermentation, hydrogen, and sulfur metabolism in multiple uncultivated bacterial phyla.</title>
        <authorList>
            <person name="Wrighton K.C."/>
            <person name="Thomas B.C."/>
            <person name="Sharon I."/>
            <person name="Miller C.S."/>
            <person name="Castelle C.J."/>
            <person name="VerBerkmoes N.C."/>
            <person name="Wilkins M.J."/>
            <person name="Hettich R.L."/>
            <person name="Lipton M.S."/>
            <person name="Williams K.H."/>
            <person name="Long P.E."/>
            <person name="Banfield J.F."/>
        </authorList>
    </citation>
    <scope>NUCLEOTIDE SEQUENCE [LARGE SCALE GENOMIC DNA]</scope>
</reference>